<proteinExistence type="predicted"/>
<keyword evidence="2" id="KW-1185">Reference proteome</keyword>
<dbReference type="CDD" id="cd11296">
    <property type="entry name" value="O-FucT_like"/>
    <property type="match status" value="1"/>
</dbReference>
<organism evidence="1 2">
    <name type="scientific">Gallintestinimicrobium propionicum</name>
    <dbReference type="NCBI Taxonomy" id="2981770"/>
    <lineage>
        <taxon>Bacteria</taxon>
        <taxon>Bacillati</taxon>
        <taxon>Bacillota</taxon>
        <taxon>Clostridia</taxon>
        <taxon>Lachnospirales</taxon>
        <taxon>Lachnospiraceae</taxon>
        <taxon>Gallintestinimicrobium</taxon>
    </lineage>
</organism>
<evidence type="ECO:0000313" key="2">
    <source>
        <dbReference type="Proteomes" id="UP001199355"/>
    </source>
</evidence>
<dbReference type="PANTHER" id="PTHR13132:SF29">
    <property type="entry name" value="ALPHA-(1,6)-FUCOSYLTRANSFERASE"/>
    <property type="match status" value="1"/>
</dbReference>
<dbReference type="PANTHER" id="PTHR13132">
    <property type="entry name" value="ALPHA- 1,6 -FUCOSYLTRANSFERASE"/>
    <property type="match status" value="1"/>
</dbReference>
<dbReference type="Proteomes" id="UP001199355">
    <property type="component" value="Unassembled WGS sequence"/>
</dbReference>
<gene>
    <name evidence="1" type="ORF">LKD45_02750</name>
</gene>
<dbReference type="Gene3D" id="3.40.50.11350">
    <property type="match status" value="1"/>
</dbReference>
<reference evidence="1 2" key="1">
    <citation type="submission" date="2021-10" db="EMBL/GenBank/DDBJ databases">
        <title>Anaerobic single-cell dispensing facilitates the cultivation of human gut bacteria.</title>
        <authorList>
            <person name="Afrizal A."/>
        </authorList>
    </citation>
    <scope>NUCLEOTIDE SEQUENCE [LARGE SCALE GENOMIC DNA]</scope>
    <source>
        <strain evidence="1 2">CLA-AA-H244</strain>
    </source>
</reference>
<evidence type="ECO:0000313" key="1">
    <source>
        <dbReference type="EMBL" id="MCC2166629.1"/>
    </source>
</evidence>
<name>A0AAE3AVD7_9FIRM</name>
<dbReference type="GO" id="GO:0006487">
    <property type="term" value="P:protein N-linked glycosylation"/>
    <property type="evidence" value="ECO:0007669"/>
    <property type="project" value="TreeGrafter"/>
</dbReference>
<dbReference type="AlphaFoldDB" id="A0AAE3AVD7"/>
<sequence length="341" mass="39376">MSENKWKKRIHYVLKAAKHFGDEPYMDFFLEREVNPLLLEFKQNGSDVPDKKVMLIRENGNGWGFFAEVRAMLAKMVFAERFGLTPYIEWGSAFLYTEKQLVNGTHNAFEYYFKQPNGMTKQDVLESSYVTESKSAQGVVIEREFKRDTYEMTAEYQSKLAEMYRKYIRLNEKTEKMIQNDLKDIFDNSKVLGVHFRGTDYKAGYQNHPVAVQIEQTIAQVKSCLGKNAFQKIFLATDEKSAVERFEKEFPGKVFYFQDVYRGEGNTSIAFSQSDRPNHHYRLGYEVLRDMYALAACDGLVAGLSQVVNCARIVKESSGEEYDTLCIINNGINISGKQFTK</sequence>
<dbReference type="GO" id="GO:0046921">
    <property type="term" value="F:alpha-(1-&gt;6)-fucosyltransferase activity"/>
    <property type="evidence" value="ECO:0007669"/>
    <property type="project" value="TreeGrafter"/>
</dbReference>
<dbReference type="EMBL" id="JAJEQF010000003">
    <property type="protein sequence ID" value="MCC2166629.1"/>
    <property type="molecule type" value="Genomic_DNA"/>
</dbReference>
<comment type="caution">
    <text evidence="1">The sequence shown here is derived from an EMBL/GenBank/DDBJ whole genome shotgun (WGS) entry which is preliminary data.</text>
</comment>
<protein>
    <submittedName>
        <fullName evidence="1">O-fucosyltransferase family protein</fullName>
    </submittedName>
</protein>
<accession>A0AAE3AVD7</accession>
<dbReference type="RefSeq" id="WP_308727703.1">
    <property type="nucleotide sequence ID" value="NZ_JAJEQF010000003.1"/>
</dbReference>